<dbReference type="Gene3D" id="3.30.200.20">
    <property type="entry name" value="Phosphorylase Kinase, domain 1"/>
    <property type="match status" value="1"/>
</dbReference>
<sequence>MEPQDGGGPPQSMDGMDGEFSRTATANAVAAAKVGWKGGTAWLRNWGPPVAFAVILPLLLNLFGGEQHPGSALLPAVYMASWKLRVQMYTHFYLMPLLCLLVYVLEVFFGSVSPETSDDWAANVGWQMLPMVAILSHYLLVVIASDVSKVKREAIDDWCQSVSAFLDRKCYQEMTWHPFLYAKAERVLLSIASVFKIIVAILQICMAAAILGAPQDLVKCQPEGQESQGGWKAYAWTMYGVLCFQDVVYHSAMYLSGNFGGRKAAIRKSFAEPALQPTYWEWYFIASYYPTQSIWLPITIECLRSIPVALARMRDKQEVYISNFLWIIDVAAGLFMLISDLTGHCNFPHNVIYRQLSLGFVWAVGIAEARWRKHKILSRADKPVEGRLYFPVGHHEIDCMHRKWLAGRQLPEQSGPIDLGGCPCGKCKGYYFAEGELELEREETKLDFNDPTLQTWVSYKRKTTLPGAWVRIDVHKKAGIKLARKPMGTALEGQFRVIYPLVDHGGCLKKWGDFNGRLFAAKRYKKDPEGGWDLEELDNLESEAEIRTMANRHNRMLKPYFQDCLMSEKAAEFGRAFNEIENLSVRKVDIMRACIMELDHDKTMPVLYLVERFLEDDAPFQKFNNNDYVPGNYSRINTPNMLSLFSYFKSDRTLLMCDVQGKKTKFTDMQFHSSDLLNDFDDLEDDHEEDVPEMRDWMHSDGGFVMMKRVLVGLYKQDALQALARKVWPEQTALLEEEVESWLEEPEFSKEIKALEKAAKIYSVYFQALNPVMQTGSIKGAAFIDRDQELVNAMKSGSWGATMDMDESSGTSKGGGRRRGRRPSTMVGKAIAWLTGSGGNGKGAKVTPVDDGRVLYDSSRSGNGTPPPGMHQLQSVSVVGARGQRAPARPRITSADSDDDPDHYHPHTYMQ</sequence>
<evidence type="ECO:0000256" key="7">
    <source>
        <dbReference type="SAM" id="Phobius"/>
    </source>
</evidence>
<dbReference type="GO" id="GO:0004674">
    <property type="term" value="F:protein serine/threonine kinase activity"/>
    <property type="evidence" value="ECO:0007669"/>
    <property type="project" value="UniProtKB-KW"/>
</dbReference>
<dbReference type="EMBL" id="HBFX01016489">
    <property type="protein sequence ID" value="CAD8955409.1"/>
    <property type="molecule type" value="Transcribed_RNA"/>
</dbReference>
<accession>A0A6U2CXI3</accession>
<dbReference type="PANTHER" id="PTHR45992">
    <property type="entry name" value="EUKARYOTIC ELONGATION FACTOR 2 KINASE-RELATED"/>
    <property type="match status" value="1"/>
</dbReference>
<feature type="transmembrane region" description="Helical" evidence="7">
    <location>
        <begin position="187"/>
        <end position="213"/>
    </location>
</feature>
<dbReference type="AlphaFoldDB" id="A0A6U2CXI3"/>
<evidence type="ECO:0000256" key="4">
    <source>
        <dbReference type="ARBA" id="ARBA00022777"/>
    </source>
</evidence>
<dbReference type="SUPFAM" id="SSF56112">
    <property type="entry name" value="Protein kinase-like (PK-like)"/>
    <property type="match status" value="1"/>
</dbReference>
<evidence type="ECO:0000256" key="1">
    <source>
        <dbReference type="ARBA" id="ARBA00022527"/>
    </source>
</evidence>
<dbReference type="PANTHER" id="PTHR45992:SF2">
    <property type="entry name" value="EUKARYOTIC ELONGATION FACTOR 2 KINASE"/>
    <property type="match status" value="1"/>
</dbReference>
<dbReference type="GO" id="GO:0005524">
    <property type="term" value="F:ATP binding"/>
    <property type="evidence" value="ECO:0007669"/>
    <property type="project" value="UniProtKB-KW"/>
</dbReference>
<feature type="transmembrane region" description="Helical" evidence="7">
    <location>
        <begin position="124"/>
        <end position="144"/>
    </location>
</feature>
<proteinExistence type="predicted"/>
<protein>
    <recommendedName>
        <fullName evidence="8">Alpha-type protein kinase domain-containing protein</fullName>
    </recommendedName>
</protein>
<evidence type="ECO:0000256" key="5">
    <source>
        <dbReference type="ARBA" id="ARBA00022840"/>
    </source>
</evidence>
<keyword evidence="3" id="KW-0547">Nucleotide-binding</keyword>
<organism evidence="9">
    <name type="scientific">Hemiselmis andersenii</name>
    <name type="common">Cryptophyte alga</name>
    <dbReference type="NCBI Taxonomy" id="464988"/>
    <lineage>
        <taxon>Eukaryota</taxon>
        <taxon>Cryptophyceae</taxon>
        <taxon>Cryptomonadales</taxon>
        <taxon>Hemiselmidaceae</taxon>
        <taxon>Hemiselmis</taxon>
    </lineage>
</organism>
<feature type="domain" description="Alpha-type protein kinase" evidence="8">
    <location>
        <begin position="461"/>
        <end position="717"/>
    </location>
</feature>
<evidence type="ECO:0000313" key="9">
    <source>
        <dbReference type="EMBL" id="CAD8955409.1"/>
    </source>
</evidence>
<evidence type="ECO:0000256" key="6">
    <source>
        <dbReference type="SAM" id="MobiDB-lite"/>
    </source>
</evidence>
<feature type="transmembrane region" description="Helical" evidence="7">
    <location>
        <begin position="319"/>
        <end position="339"/>
    </location>
</feature>
<dbReference type="InterPro" id="IPR051852">
    <property type="entry name" value="Alpha-type_PK"/>
</dbReference>
<keyword evidence="1" id="KW-0723">Serine/threonine-protein kinase</keyword>
<evidence type="ECO:0000256" key="2">
    <source>
        <dbReference type="ARBA" id="ARBA00022679"/>
    </source>
</evidence>
<evidence type="ECO:0000256" key="3">
    <source>
        <dbReference type="ARBA" id="ARBA00022741"/>
    </source>
</evidence>
<feature type="transmembrane region" description="Helical" evidence="7">
    <location>
        <begin position="233"/>
        <end position="255"/>
    </location>
</feature>
<name>A0A6U2CXI3_HEMAN</name>
<dbReference type="InterPro" id="IPR004166">
    <property type="entry name" value="a-kinase_dom"/>
</dbReference>
<keyword evidence="7" id="KW-0472">Membrane</keyword>
<feature type="transmembrane region" description="Helical" evidence="7">
    <location>
        <begin position="46"/>
        <end position="64"/>
    </location>
</feature>
<dbReference type="Gene3D" id="3.20.200.10">
    <property type="entry name" value="MHCK/EF2 kinase"/>
    <property type="match status" value="1"/>
</dbReference>
<feature type="transmembrane region" description="Helical" evidence="7">
    <location>
        <begin position="92"/>
        <end position="112"/>
    </location>
</feature>
<dbReference type="GO" id="GO:0031037">
    <property type="term" value="P:myosin II filament disassembly"/>
    <property type="evidence" value="ECO:0007669"/>
    <property type="project" value="TreeGrafter"/>
</dbReference>
<dbReference type="CDD" id="cd04515">
    <property type="entry name" value="Alpha_kinase"/>
    <property type="match status" value="1"/>
</dbReference>
<gene>
    <name evidence="9" type="ORF">HAND00432_LOCUS9947</name>
</gene>
<dbReference type="PROSITE" id="PS51158">
    <property type="entry name" value="ALPHA_KINASE"/>
    <property type="match status" value="1"/>
</dbReference>
<reference evidence="9" key="1">
    <citation type="submission" date="2021-01" db="EMBL/GenBank/DDBJ databases">
        <authorList>
            <person name="Corre E."/>
            <person name="Pelletier E."/>
            <person name="Niang G."/>
            <person name="Scheremetjew M."/>
            <person name="Finn R."/>
            <person name="Kale V."/>
            <person name="Holt S."/>
            <person name="Cochrane G."/>
            <person name="Meng A."/>
            <person name="Brown T."/>
            <person name="Cohen L."/>
        </authorList>
    </citation>
    <scope>NUCLEOTIDE SEQUENCE</scope>
    <source>
        <strain evidence="9">CCMP644</strain>
    </source>
</reference>
<feature type="compositionally biased region" description="Low complexity" evidence="6">
    <location>
        <begin position="880"/>
        <end position="895"/>
    </location>
</feature>
<keyword evidence="5" id="KW-0067">ATP-binding</keyword>
<keyword evidence="7" id="KW-0812">Transmembrane</keyword>
<feature type="region of interest" description="Disordered" evidence="6">
    <location>
        <begin position="799"/>
        <end position="911"/>
    </location>
</feature>
<dbReference type="SMART" id="SM00811">
    <property type="entry name" value="Alpha_kinase"/>
    <property type="match status" value="1"/>
</dbReference>
<keyword evidence="4" id="KW-0418">Kinase</keyword>
<dbReference type="GO" id="GO:1903013">
    <property type="term" value="P:response to differentiation-inducing factor 1"/>
    <property type="evidence" value="ECO:0007669"/>
    <property type="project" value="TreeGrafter"/>
</dbReference>
<keyword evidence="2" id="KW-0808">Transferase</keyword>
<dbReference type="Pfam" id="PF02816">
    <property type="entry name" value="Alpha_kinase"/>
    <property type="match status" value="1"/>
</dbReference>
<evidence type="ECO:0000259" key="8">
    <source>
        <dbReference type="PROSITE" id="PS51158"/>
    </source>
</evidence>
<keyword evidence="7" id="KW-1133">Transmembrane helix</keyword>
<dbReference type="InterPro" id="IPR011009">
    <property type="entry name" value="Kinase-like_dom_sf"/>
</dbReference>